<dbReference type="SUPFAM" id="SSF46458">
    <property type="entry name" value="Globin-like"/>
    <property type="match status" value="1"/>
</dbReference>
<dbReference type="Pfam" id="PF01152">
    <property type="entry name" value="Bac_globin"/>
    <property type="match status" value="1"/>
</dbReference>
<keyword evidence="2" id="KW-0813">Transport</keyword>
<organism evidence="7 8">
    <name type="scientific">Thiobacillus denitrificans</name>
    <dbReference type="NCBI Taxonomy" id="36861"/>
    <lineage>
        <taxon>Bacteria</taxon>
        <taxon>Pseudomonadati</taxon>
        <taxon>Pseudomonadota</taxon>
        <taxon>Betaproteobacteria</taxon>
        <taxon>Nitrosomonadales</taxon>
        <taxon>Thiobacillaceae</taxon>
        <taxon>Thiobacillus</taxon>
    </lineage>
</organism>
<comment type="cofactor">
    <cofactor evidence="1">
        <name>heme</name>
        <dbReference type="ChEBI" id="CHEBI:30413"/>
    </cofactor>
</comment>
<gene>
    <name evidence="7" type="ORF">ABW22_11950</name>
</gene>
<reference evidence="7 8" key="1">
    <citation type="journal article" date="2015" name="Appl. Environ. Microbiol.">
        <title>Aerobic and Anaerobic Thiosulfate Oxidation by a Cold-Adapted, Subglacial Chemoautotroph.</title>
        <authorList>
            <person name="Harrold Z.R."/>
            <person name="Skidmore M.L."/>
            <person name="Hamilton T.L."/>
            <person name="Desch L."/>
            <person name="Amada K."/>
            <person name="van Gelder W."/>
            <person name="Glover K."/>
            <person name="Roden E.E."/>
            <person name="Boyd E.S."/>
        </authorList>
    </citation>
    <scope>NUCLEOTIDE SEQUENCE [LARGE SCALE GENOMIC DNA]</scope>
    <source>
        <strain evidence="7 8">RG</strain>
    </source>
</reference>
<protein>
    <submittedName>
        <fullName evidence="7">Globin</fullName>
    </submittedName>
</protein>
<comment type="caution">
    <text evidence="7">The sequence shown here is derived from an EMBL/GenBank/DDBJ whole genome shotgun (WGS) entry which is preliminary data.</text>
</comment>
<dbReference type="Gene3D" id="1.10.490.10">
    <property type="entry name" value="Globins"/>
    <property type="match status" value="1"/>
</dbReference>
<dbReference type="PROSITE" id="PS01213">
    <property type="entry name" value="GLOBIN_FAM_2"/>
    <property type="match status" value="1"/>
</dbReference>
<dbReference type="CDD" id="cd00454">
    <property type="entry name" value="TrHb1_N"/>
    <property type="match status" value="1"/>
</dbReference>
<sequence>MLLKRTVLGYDAISAVVSDLLPRLQQDPLLAHFWQRRPEDSLQRSKQLLIDFLCSNAGGPVYYTGRDMKTSHKGMKLNEADWSAFMTHLHATLDAFNIQQPERDELVAFIQSTKNDMVEA</sequence>
<dbReference type="Proteomes" id="UP000064243">
    <property type="component" value="Unassembled WGS sequence"/>
</dbReference>
<dbReference type="GO" id="GO:0015671">
    <property type="term" value="P:oxygen transport"/>
    <property type="evidence" value="ECO:0007669"/>
    <property type="project" value="InterPro"/>
</dbReference>
<dbReference type="AlphaFoldDB" id="A0A106BLP8"/>
<dbReference type="InterPro" id="IPR012292">
    <property type="entry name" value="Globin/Proto"/>
</dbReference>
<dbReference type="EMBL" id="LDUG01000033">
    <property type="protein sequence ID" value="KVW94781.1"/>
    <property type="molecule type" value="Genomic_DNA"/>
</dbReference>
<evidence type="ECO:0000313" key="8">
    <source>
        <dbReference type="Proteomes" id="UP000064243"/>
    </source>
</evidence>
<keyword evidence="4 6" id="KW-0479">Metal-binding</keyword>
<name>A0A106BLP8_THIDE</name>
<proteinExistence type="predicted"/>
<evidence type="ECO:0000256" key="4">
    <source>
        <dbReference type="ARBA" id="ARBA00022723"/>
    </source>
</evidence>
<evidence type="ECO:0000256" key="6">
    <source>
        <dbReference type="PIRSR" id="PIRSR601486-1"/>
    </source>
</evidence>
<keyword evidence="8" id="KW-1185">Reference proteome</keyword>
<accession>A0A106BLP8</accession>
<dbReference type="GO" id="GO:0020037">
    <property type="term" value="F:heme binding"/>
    <property type="evidence" value="ECO:0007669"/>
    <property type="project" value="InterPro"/>
</dbReference>
<dbReference type="InterPro" id="IPR019795">
    <property type="entry name" value="Globin_bac-like_CS"/>
</dbReference>
<keyword evidence="3 6" id="KW-0349">Heme</keyword>
<evidence type="ECO:0000256" key="2">
    <source>
        <dbReference type="ARBA" id="ARBA00022448"/>
    </source>
</evidence>
<dbReference type="InterPro" id="IPR001486">
    <property type="entry name" value="Hemoglobin_trunc"/>
</dbReference>
<evidence type="ECO:0000256" key="1">
    <source>
        <dbReference type="ARBA" id="ARBA00001971"/>
    </source>
</evidence>
<dbReference type="PATRIC" id="fig|36861.3.peg.2168"/>
<dbReference type="GO" id="GO:0046872">
    <property type="term" value="F:metal ion binding"/>
    <property type="evidence" value="ECO:0007669"/>
    <property type="project" value="UniProtKB-KW"/>
</dbReference>
<evidence type="ECO:0000313" key="7">
    <source>
        <dbReference type="EMBL" id="KVW94781.1"/>
    </source>
</evidence>
<evidence type="ECO:0000256" key="3">
    <source>
        <dbReference type="ARBA" id="ARBA00022617"/>
    </source>
</evidence>
<feature type="binding site" description="distal binding residue" evidence="6">
    <location>
        <position position="72"/>
    </location>
    <ligand>
        <name>heme</name>
        <dbReference type="ChEBI" id="CHEBI:30413"/>
    </ligand>
    <ligandPart>
        <name>Fe</name>
        <dbReference type="ChEBI" id="CHEBI:18248"/>
    </ligandPart>
</feature>
<keyword evidence="5 6" id="KW-0408">Iron</keyword>
<dbReference type="InterPro" id="IPR009050">
    <property type="entry name" value="Globin-like_sf"/>
</dbReference>
<evidence type="ECO:0000256" key="5">
    <source>
        <dbReference type="ARBA" id="ARBA00023004"/>
    </source>
</evidence>
<dbReference type="GO" id="GO:0019825">
    <property type="term" value="F:oxygen binding"/>
    <property type="evidence" value="ECO:0007669"/>
    <property type="project" value="InterPro"/>
</dbReference>